<keyword evidence="1" id="KW-0175">Coiled coil</keyword>
<gene>
    <name evidence="2" type="ORF">LCGC14_1705850</name>
</gene>
<name>A0A0F9HG94_9ZZZZ</name>
<feature type="coiled-coil region" evidence="1">
    <location>
        <begin position="94"/>
        <end position="135"/>
    </location>
</feature>
<reference evidence="2" key="1">
    <citation type="journal article" date="2015" name="Nature">
        <title>Complex archaea that bridge the gap between prokaryotes and eukaryotes.</title>
        <authorList>
            <person name="Spang A."/>
            <person name="Saw J.H."/>
            <person name="Jorgensen S.L."/>
            <person name="Zaremba-Niedzwiedzka K."/>
            <person name="Martijn J."/>
            <person name="Lind A.E."/>
            <person name="van Eijk R."/>
            <person name="Schleper C."/>
            <person name="Guy L."/>
            <person name="Ettema T.J."/>
        </authorList>
    </citation>
    <scope>NUCLEOTIDE SEQUENCE</scope>
</reference>
<comment type="caution">
    <text evidence="2">The sequence shown here is derived from an EMBL/GenBank/DDBJ whole genome shotgun (WGS) entry which is preliminary data.</text>
</comment>
<dbReference type="EMBL" id="LAZR01015140">
    <property type="protein sequence ID" value="KKM14456.1"/>
    <property type="molecule type" value="Genomic_DNA"/>
</dbReference>
<feature type="non-terminal residue" evidence="2">
    <location>
        <position position="157"/>
    </location>
</feature>
<organism evidence="2">
    <name type="scientific">marine sediment metagenome</name>
    <dbReference type="NCBI Taxonomy" id="412755"/>
    <lineage>
        <taxon>unclassified sequences</taxon>
        <taxon>metagenomes</taxon>
        <taxon>ecological metagenomes</taxon>
    </lineage>
</organism>
<accession>A0A0F9HG94</accession>
<evidence type="ECO:0000313" key="2">
    <source>
        <dbReference type="EMBL" id="KKM14456.1"/>
    </source>
</evidence>
<dbReference type="AlphaFoldDB" id="A0A0F9HG94"/>
<proteinExistence type="predicted"/>
<protein>
    <submittedName>
        <fullName evidence="2">Uncharacterized protein</fullName>
    </submittedName>
</protein>
<sequence>MEQSTSLVTLENDTEVKAFFDQAVGLREYAEDLVILTAEDLAPVTNDLSVIAKVKKGMKDKRESYVKPLKDRAADFIEAFKILMAPVEKADSILREKMLTYNKEQERIRQEQEEINRKRQEAAEAEMKLKGELTESVNLVEVIPETAKRVSTGMGSA</sequence>
<evidence type="ECO:0000256" key="1">
    <source>
        <dbReference type="SAM" id="Coils"/>
    </source>
</evidence>